<dbReference type="Pfam" id="PF05427">
    <property type="entry name" value="FIBP"/>
    <property type="match status" value="1"/>
</dbReference>
<keyword evidence="1" id="KW-1133">Transmembrane helix</keyword>
<name>A0AAD8CQ94_ACIOX</name>
<gene>
    <name evidence="2" type="primary">Fibp</name>
    <name evidence="2" type="ORF">AOXY_G28002</name>
</gene>
<proteinExistence type="predicted"/>
<dbReference type="PANTHER" id="PTHR13223">
    <property type="entry name" value="ACIDIC FIBROBLAST GROWTH FACTOR INTRACELLULAR BINDING PROTEIN"/>
    <property type="match status" value="1"/>
</dbReference>
<sequence length="341" mass="39555">MAMELDVFVGNTTIMDEDVYLLWLDGYTVSDAVSMRMKSGILEQSGASQDVLESDTMDHYRTFQMTERLLHNPSKLVNQLLFQIPPHRQNMLIERYYAFDEAFVREVLGKKLSKGTKKDLDDVSAKTGITLKSCRRQSRALTTMMMMRMRMMMMMMMNGLLSACFVSCRDYAAIVFFANSRFETGKKKLQYLTFEDFAFCAEQLIQNWTLGAVLQKFQPQLVFLLAFNTLSFFLPSLVCTALRGKLQVFNEMEGSFKNLSRGLVNIAGKLMNNKDVRDLFIDLVEKFIEPCKSDKWSLNDVRLFLTQHTNSVRALDAFKHQAVWERYMRVIQSCILKMYHD</sequence>
<accession>A0AAD8CQ94</accession>
<reference evidence="2" key="1">
    <citation type="submission" date="2022-02" db="EMBL/GenBank/DDBJ databases">
        <title>Atlantic sturgeon de novo genome assembly.</title>
        <authorList>
            <person name="Stock M."/>
            <person name="Klopp C."/>
            <person name="Guiguen Y."/>
            <person name="Cabau C."/>
            <person name="Parinello H."/>
            <person name="Santidrian Yebra-Pimentel E."/>
            <person name="Kuhl H."/>
            <person name="Dirks R.P."/>
            <person name="Guessner J."/>
            <person name="Wuertz S."/>
            <person name="Du K."/>
            <person name="Schartl M."/>
        </authorList>
    </citation>
    <scope>NUCLEOTIDE SEQUENCE</scope>
    <source>
        <strain evidence="2">STURGEONOMICS-FGT-2020</strain>
        <tissue evidence="2">Whole blood</tissue>
    </source>
</reference>
<keyword evidence="3" id="KW-1185">Reference proteome</keyword>
<dbReference type="GO" id="GO:0005634">
    <property type="term" value="C:nucleus"/>
    <property type="evidence" value="ECO:0007669"/>
    <property type="project" value="TreeGrafter"/>
</dbReference>
<dbReference type="GO" id="GO:0070527">
    <property type="term" value="P:platelet aggregation"/>
    <property type="evidence" value="ECO:0007669"/>
    <property type="project" value="TreeGrafter"/>
</dbReference>
<evidence type="ECO:0000313" key="2">
    <source>
        <dbReference type="EMBL" id="KAK1154961.1"/>
    </source>
</evidence>
<evidence type="ECO:0000256" key="1">
    <source>
        <dbReference type="SAM" id="Phobius"/>
    </source>
</evidence>
<evidence type="ECO:0000313" key="3">
    <source>
        <dbReference type="Proteomes" id="UP001230051"/>
    </source>
</evidence>
<feature type="transmembrane region" description="Helical" evidence="1">
    <location>
        <begin position="155"/>
        <end position="178"/>
    </location>
</feature>
<dbReference type="InterPro" id="IPR008614">
    <property type="entry name" value="FIBP"/>
</dbReference>
<dbReference type="EMBL" id="JAGXEW010000033">
    <property type="protein sequence ID" value="KAK1154961.1"/>
    <property type="molecule type" value="Genomic_DNA"/>
</dbReference>
<dbReference type="AlphaFoldDB" id="A0AAD8CQ94"/>
<dbReference type="GO" id="GO:0017134">
    <property type="term" value="F:fibroblast growth factor binding"/>
    <property type="evidence" value="ECO:0007669"/>
    <property type="project" value="TreeGrafter"/>
</dbReference>
<dbReference type="Proteomes" id="UP001230051">
    <property type="component" value="Unassembled WGS sequence"/>
</dbReference>
<organism evidence="2 3">
    <name type="scientific">Acipenser oxyrinchus oxyrinchus</name>
    <dbReference type="NCBI Taxonomy" id="40147"/>
    <lineage>
        <taxon>Eukaryota</taxon>
        <taxon>Metazoa</taxon>
        <taxon>Chordata</taxon>
        <taxon>Craniata</taxon>
        <taxon>Vertebrata</taxon>
        <taxon>Euteleostomi</taxon>
        <taxon>Actinopterygii</taxon>
        <taxon>Chondrostei</taxon>
        <taxon>Acipenseriformes</taxon>
        <taxon>Acipenseridae</taxon>
        <taxon>Acipenser</taxon>
    </lineage>
</organism>
<dbReference type="PANTHER" id="PTHR13223:SF2">
    <property type="entry name" value="ACIDIC FIBROBLAST GROWTH FACTOR INTRACELLULAR-BINDING PROTEIN"/>
    <property type="match status" value="1"/>
</dbReference>
<feature type="transmembrane region" description="Helical" evidence="1">
    <location>
        <begin position="221"/>
        <end position="242"/>
    </location>
</feature>
<keyword evidence="1" id="KW-0812">Transmembrane</keyword>
<protein>
    <submittedName>
        <fullName evidence="2">Acidic fibroblast growth factor intracellular-binding protein isoform X1</fullName>
    </submittedName>
</protein>
<comment type="caution">
    <text evidence="2">The sequence shown here is derived from an EMBL/GenBank/DDBJ whole genome shotgun (WGS) entry which is preliminary data.</text>
</comment>
<keyword evidence="1" id="KW-0472">Membrane</keyword>